<organism evidence="2 3">
    <name type="scientific">Ornithinibacillus caprae</name>
    <dbReference type="NCBI Taxonomy" id="2678566"/>
    <lineage>
        <taxon>Bacteria</taxon>
        <taxon>Bacillati</taxon>
        <taxon>Bacillota</taxon>
        <taxon>Bacilli</taxon>
        <taxon>Bacillales</taxon>
        <taxon>Bacillaceae</taxon>
        <taxon>Ornithinibacillus</taxon>
    </lineage>
</organism>
<keyword evidence="3" id="KW-1185">Reference proteome</keyword>
<keyword evidence="2" id="KW-0238">DNA-binding</keyword>
<dbReference type="InterPro" id="IPR010981">
    <property type="entry name" value="SinR/SinI_dimer_dom"/>
</dbReference>
<dbReference type="EMBL" id="WOCA01000008">
    <property type="protein sequence ID" value="MUK89071.1"/>
    <property type="molecule type" value="Genomic_DNA"/>
</dbReference>
<evidence type="ECO:0000259" key="1">
    <source>
        <dbReference type="PROSITE" id="PS51500"/>
    </source>
</evidence>
<accession>A0A6N8FIK5</accession>
<comment type="caution">
    <text evidence="2">The sequence shown here is derived from an EMBL/GenBank/DDBJ whole genome shotgun (WGS) entry which is preliminary data.</text>
</comment>
<dbReference type="Proteomes" id="UP000469125">
    <property type="component" value="Unassembled WGS sequence"/>
</dbReference>
<dbReference type="GO" id="GO:0003677">
    <property type="term" value="F:DNA binding"/>
    <property type="evidence" value="ECO:0007669"/>
    <property type="project" value="UniProtKB-KW"/>
</dbReference>
<dbReference type="AlphaFoldDB" id="A0A6N8FIK5"/>
<gene>
    <name evidence="2" type="primary">sinI</name>
    <name evidence="2" type="ORF">GMD78_11870</name>
</gene>
<dbReference type="GO" id="GO:0046983">
    <property type="term" value="F:protein dimerization activity"/>
    <property type="evidence" value="ECO:0007669"/>
    <property type="project" value="InterPro"/>
</dbReference>
<sequence>MGDGKLEKVVESTKLDYEWVELIKEAKEIGMTVDEVRLFLKEAQLN</sequence>
<dbReference type="GO" id="GO:0006355">
    <property type="term" value="P:regulation of DNA-templated transcription"/>
    <property type="evidence" value="ECO:0007669"/>
    <property type="project" value="InterPro"/>
</dbReference>
<feature type="domain" description="Sin" evidence="1">
    <location>
        <begin position="6"/>
        <end position="44"/>
    </location>
</feature>
<evidence type="ECO:0000313" key="3">
    <source>
        <dbReference type="Proteomes" id="UP000469125"/>
    </source>
</evidence>
<reference evidence="2 3" key="1">
    <citation type="submission" date="2019-11" db="EMBL/GenBank/DDBJ databases">
        <authorList>
            <person name="Li X."/>
        </authorList>
    </citation>
    <scope>NUCLEOTIDE SEQUENCE [LARGE SCALE GENOMIC DNA]</scope>
    <source>
        <strain evidence="2 3">L9</strain>
    </source>
</reference>
<dbReference type="Pfam" id="PF08671">
    <property type="entry name" value="SinI"/>
    <property type="match status" value="1"/>
</dbReference>
<dbReference type="PROSITE" id="PS51500">
    <property type="entry name" value="SIN"/>
    <property type="match status" value="1"/>
</dbReference>
<dbReference type="SUPFAM" id="SSF47406">
    <property type="entry name" value="SinR repressor dimerisation domain-like"/>
    <property type="match status" value="1"/>
</dbReference>
<evidence type="ECO:0000313" key="2">
    <source>
        <dbReference type="EMBL" id="MUK89071.1"/>
    </source>
</evidence>
<name>A0A6N8FIK5_9BACI</name>
<proteinExistence type="predicted"/>
<dbReference type="InterPro" id="IPR036281">
    <property type="entry name" value="SinR/SinI_dimer_dom_sf"/>
</dbReference>
<protein>
    <submittedName>
        <fullName evidence="2">DNA-binding anti-repressor SinI</fullName>
    </submittedName>
</protein>